<proteinExistence type="predicted"/>
<evidence type="ECO:0000313" key="2">
    <source>
        <dbReference type="Proteomes" id="UP000516360"/>
    </source>
</evidence>
<dbReference type="AlphaFoldDB" id="A0A7G1H0F2"/>
<sequence>MSIFAFGCATTGVTPEKTQLQIREFQTRIYDTNDVKMVMKAMLNVLQDDGFIVKKCSNGLRPFVCGKDS</sequence>
<name>A0A7G1H0F2_9BACT</name>
<reference evidence="1 2" key="1">
    <citation type="submission" date="2020-03" db="EMBL/GenBank/DDBJ databases">
        <title>Complete genome sequences of two sulfur-disproportionating bacterial strains T55J and Mzg5.</title>
        <authorList>
            <person name="Umezawa K."/>
            <person name="Kojima H."/>
            <person name="Kato Y."/>
            <person name="Fukui M."/>
        </authorList>
    </citation>
    <scope>NUCLEOTIDE SEQUENCE [LARGE SCALE GENOMIC DNA]</scope>
    <source>
        <strain evidence="1 2">T55J</strain>
    </source>
</reference>
<keyword evidence="2" id="KW-1185">Reference proteome</keyword>
<organism evidence="1 2">
    <name type="scientific">Dissulfurispira thermophila</name>
    <dbReference type="NCBI Taxonomy" id="2715679"/>
    <lineage>
        <taxon>Bacteria</taxon>
        <taxon>Pseudomonadati</taxon>
        <taxon>Nitrospirota</taxon>
        <taxon>Thermodesulfovibrionia</taxon>
        <taxon>Thermodesulfovibrionales</taxon>
        <taxon>Dissulfurispiraceae</taxon>
        <taxon>Dissulfurispira</taxon>
    </lineage>
</organism>
<evidence type="ECO:0000313" key="1">
    <source>
        <dbReference type="EMBL" id="BCB95759.1"/>
    </source>
</evidence>
<gene>
    <name evidence="1" type="ORF">JZK55_06810</name>
</gene>
<dbReference type="EMBL" id="AP022873">
    <property type="protein sequence ID" value="BCB95759.1"/>
    <property type="molecule type" value="Genomic_DNA"/>
</dbReference>
<dbReference type="KEGG" id="dtp:JZK55_06810"/>
<protein>
    <submittedName>
        <fullName evidence="1">Uncharacterized protein</fullName>
    </submittedName>
</protein>
<accession>A0A7G1H0F2</accession>
<dbReference type="Proteomes" id="UP000516360">
    <property type="component" value="Chromosome"/>
</dbReference>